<gene>
    <name evidence="1" type="ORF">CIT25_26835</name>
</gene>
<name>A0AB36R3H1_9HYPH</name>
<keyword evidence="2" id="KW-1185">Reference proteome</keyword>
<accession>A0AB36R3H1</accession>
<sequence length="94" mass="10311">MEIALTADVAVAQGLVVGRLVEESAIKAVLEDRTDRGGLGRVSKMGNRYLRKLLVVGAHAVLFHRKRSSDTLRNWADRLLETKPFKLVAVATAN</sequence>
<evidence type="ECO:0000313" key="1">
    <source>
        <dbReference type="EMBL" id="PAP99139.1"/>
    </source>
</evidence>
<protein>
    <recommendedName>
        <fullName evidence="3">IS110 family transposase</fullName>
    </recommendedName>
</protein>
<reference evidence="2" key="1">
    <citation type="submission" date="2017-08" db="EMBL/GenBank/DDBJ databases">
        <title>Mesorhizobium wenxinae sp. nov., a novel rhizobial species isolated from root nodules of chickpea (Cicer arietinum L.).</title>
        <authorList>
            <person name="Zhang J."/>
        </authorList>
    </citation>
    <scope>NUCLEOTIDE SEQUENCE [LARGE SCALE GENOMIC DNA]</scope>
    <source>
        <strain evidence="2">USDA 3392</strain>
    </source>
</reference>
<proteinExistence type="predicted"/>
<evidence type="ECO:0000313" key="2">
    <source>
        <dbReference type="Proteomes" id="UP000216215"/>
    </source>
</evidence>
<dbReference type="Proteomes" id="UP000216215">
    <property type="component" value="Unassembled WGS sequence"/>
</dbReference>
<organism evidence="1 2">
    <name type="scientific">Mesorhizobium mediterraneum</name>
    <dbReference type="NCBI Taxonomy" id="43617"/>
    <lineage>
        <taxon>Bacteria</taxon>
        <taxon>Pseudomonadati</taxon>
        <taxon>Pseudomonadota</taxon>
        <taxon>Alphaproteobacteria</taxon>
        <taxon>Hyphomicrobiales</taxon>
        <taxon>Phyllobacteriaceae</taxon>
        <taxon>Mesorhizobium</taxon>
    </lineage>
</organism>
<dbReference type="EMBL" id="NPKI01000036">
    <property type="protein sequence ID" value="PAP99139.1"/>
    <property type="molecule type" value="Genomic_DNA"/>
</dbReference>
<dbReference type="AlphaFoldDB" id="A0AB36R3H1"/>
<evidence type="ECO:0008006" key="3">
    <source>
        <dbReference type="Google" id="ProtNLM"/>
    </source>
</evidence>
<comment type="caution">
    <text evidence="1">The sequence shown here is derived from an EMBL/GenBank/DDBJ whole genome shotgun (WGS) entry which is preliminary data.</text>
</comment>